<dbReference type="EMBL" id="JAAXYO010000165">
    <property type="protein sequence ID" value="MBU2788784.1"/>
    <property type="molecule type" value="Genomic_DNA"/>
</dbReference>
<accession>A0AAE2YRB1</accession>
<dbReference type="GO" id="GO:0003676">
    <property type="term" value="F:nucleic acid binding"/>
    <property type="evidence" value="ECO:0007669"/>
    <property type="project" value="InterPro"/>
</dbReference>
<proteinExistence type="inferred from homology"/>
<feature type="domain" description="Helicase ATP-binding" evidence="5">
    <location>
        <begin position="19"/>
        <end position="279"/>
    </location>
</feature>
<keyword evidence="3" id="KW-0067">ATP-binding</keyword>
<gene>
    <name evidence="6" type="ORF">HFQ13_11340</name>
</gene>
<keyword evidence="2" id="KW-0378">Hydrolase</keyword>
<dbReference type="Gene3D" id="3.40.50.300">
    <property type="entry name" value="P-loop containing nucleotide triphosphate hydrolases"/>
    <property type="match status" value="2"/>
</dbReference>
<dbReference type="RefSeq" id="WP_215872316.1">
    <property type="nucleotide sequence ID" value="NZ_JAAXYO010000165.1"/>
</dbReference>
<evidence type="ECO:0000313" key="7">
    <source>
        <dbReference type="Proteomes" id="UP001197378"/>
    </source>
</evidence>
<sequence>MSAAESLVDWEEMLGATSPLAALLPGFHVRVQQQEMAARVAAVLGDGGVALIEAGTGTGKSFAYLLPALLSGRQVIVSTGSRALQDQLIEKDLPILRAAWPQSLRSLRLKGRSNYLCPYRLQEALRDGVTATLQRDLLRVADWAAATREGDIAELRSVAEDSAIWPLVTSTRDNCLGADCPAQSSCPVLEARRQAQEAELIVVNHHLLLSDLALKAEGKGDLLPSADALIVDEAHQLPELTAQFFGQHLSAHRLAEWGRDIRVAALAEAADDGDLRAAAQDWEHAVQRWLESAGEGRQEWCPDDDAGVAQQFRALLRCFEPLHGQVRAAAVRGKGLEQCARRGEELQSVLAHFAAPGLEEQEVRWCERRGRGLLLHATPLDPAETLQKHLFSQFDAVLLTSATLRIGGDFAQTRKLFGLPESKDFLAAAPFDYARQALLYLPDGLPEPSSPGYTRACLEAALPVLEASGGRAFFLFTSHRALQEAAAILSSRLRYPLLVQGQAPRSRLLERFRTAGDAVLLGAASFWEGVDVQGEALSTVIIDKLPFASPGDPVLQARLQRIRERGGDPFRDLQIPQAVIALCQGAGRLIRSEQDRGVLMLCDPRLRSKGYGRIFLQSLPPMRQSSELAEVQDFWRESA</sequence>
<evidence type="ECO:0000259" key="5">
    <source>
        <dbReference type="PROSITE" id="PS51193"/>
    </source>
</evidence>
<dbReference type="PANTHER" id="PTHR11472">
    <property type="entry name" value="DNA REPAIR DEAD HELICASE RAD3/XP-D SUBFAMILY MEMBER"/>
    <property type="match status" value="1"/>
</dbReference>
<dbReference type="PROSITE" id="PS51193">
    <property type="entry name" value="HELICASE_ATP_BIND_2"/>
    <property type="match status" value="1"/>
</dbReference>
<protein>
    <submittedName>
        <fullName evidence="6">ATP-dependent DNA helicase</fullName>
    </submittedName>
</protein>
<keyword evidence="1" id="KW-0547">Nucleotide-binding</keyword>
<dbReference type="GO" id="GO:0006281">
    <property type="term" value="P:DNA repair"/>
    <property type="evidence" value="ECO:0007669"/>
    <property type="project" value="TreeGrafter"/>
</dbReference>
<comment type="similarity">
    <text evidence="4">Belongs to the helicase family. DinG subfamily.</text>
</comment>
<dbReference type="InterPro" id="IPR006555">
    <property type="entry name" value="ATP-dep_Helicase_C"/>
</dbReference>
<dbReference type="GO" id="GO:0003678">
    <property type="term" value="F:DNA helicase activity"/>
    <property type="evidence" value="ECO:0007669"/>
    <property type="project" value="TreeGrafter"/>
</dbReference>
<comment type="caution">
    <text evidence="6">The sequence shown here is derived from an EMBL/GenBank/DDBJ whole genome shotgun (WGS) entry which is preliminary data.</text>
</comment>
<dbReference type="InterPro" id="IPR027417">
    <property type="entry name" value="P-loop_NTPase"/>
</dbReference>
<evidence type="ECO:0000256" key="3">
    <source>
        <dbReference type="ARBA" id="ARBA00022840"/>
    </source>
</evidence>
<dbReference type="GO" id="GO:0005524">
    <property type="term" value="F:ATP binding"/>
    <property type="evidence" value="ECO:0007669"/>
    <property type="project" value="UniProtKB-KW"/>
</dbReference>
<dbReference type="InterPro" id="IPR045028">
    <property type="entry name" value="DinG/Rad3-like"/>
</dbReference>
<evidence type="ECO:0000256" key="2">
    <source>
        <dbReference type="ARBA" id="ARBA00022801"/>
    </source>
</evidence>
<dbReference type="SMART" id="SM00491">
    <property type="entry name" value="HELICc2"/>
    <property type="match status" value="1"/>
</dbReference>
<name>A0AAE2YRB1_9PROT</name>
<dbReference type="GO" id="GO:0016818">
    <property type="term" value="F:hydrolase activity, acting on acid anhydrides, in phosphorus-containing anhydrides"/>
    <property type="evidence" value="ECO:0007669"/>
    <property type="project" value="InterPro"/>
</dbReference>
<dbReference type="InterPro" id="IPR014013">
    <property type="entry name" value="Helic_SF1/SF2_ATP-bd_DinG/Rad3"/>
</dbReference>
<evidence type="ECO:0000256" key="4">
    <source>
        <dbReference type="ARBA" id="ARBA00038058"/>
    </source>
</evidence>
<dbReference type="PANTHER" id="PTHR11472:SF34">
    <property type="entry name" value="REGULATOR OF TELOMERE ELONGATION HELICASE 1"/>
    <property type="match status" value="1"/>
</dbReference>
<dbReference type="Proteomes" id="UP001197378">
    <property type="component" value="Unassembled WGS sequence"/>
</dbReference>
<keyword evidence="6" id="KW-0347">Helicase</keyword>
<dbReference type="SUPFAM" id="SSF52540">
    <property type="entry name" value="P-loop containing nucleoside triphosphate hydrolases"/>
    <property type="match status" value="2"/>
</dbReference>
<reference evidence="6" key="1">
    <citation type="journal article" date="2021" name="ISME J.">
        <title>Genomic evolution of the class Acidithiobacillia: deep-branching Proteobacteria living in extreme acidic conditions.</title>
        <authorList>
            <person name="Moya-Beltran A."/>
            <person name="Beard S."/>
            <person name="Rojas-Villalobos C."/>
            <person name="Issotta F."/>
            <person name="Gallardo Y."/>
            <person name="Ulloa R."/>
            <person name="Giaveno A."/>
            <person name="Degli Esposti M."/>
            <person name="Johnson D.B."/>
            <person name="Quatrini R."/>
        </authorList>
    </citation>
    <scope>NUCLEOTIDE SEQUENCE</scope>
    <source>
        <strain evidence="6">VAN18-1</strain>
    </source>
</reference>
<organism evidence="6 7">
    <name type="scientific">Igneacidithiobacillus copahuensis</name>
    <dbReference type="NCBI Taxonomy" id="2724909"/>
    <lineage>
        <taxon>Bacteria</taxon>
        <taxon>Pseudomonadati</taxon>
        <taxon>Pseudomonadota</taxon>
        <taxon>Acidithiobacillia</taxon>
        <taxon>Acidithiobacillales</taxon>
        <taxon>Acidithiobacillaceae</taxon>
        <taxon>Igneacidithiobacillus</taxon>
    </lineage>
</organism>
<keyword evidence="7" id="KW-1185">Reference proteome</keyword>
<dbReference type="AlphaFoldDB" id="A0AAE2YRB1"/>
<evidence type="ECO:0000256" key="1">
    <source>
        <dbReference type="ARBA" id="ARBA00022741"/>
    </source>
</evidence>
<evidence type="ECO:0000313" key="6">
    <source>
        <dbReference type="EMBL" id="MBU2788784.1"/>
    </source>
</evidence>
<dbReference type="Pfam" id="PF13307">
    <property type="entry name" value="Helicase_C_2"/>
    <property type="match status" value="1"/>
</dbReference>